<dbReference type="GO" id="GO:0004497">
    <property type="term" value="F:monooxygenase activity"/>
    <property type="evidence" value="ECO:0007669"/>
    <property type="project" value="UniProtKB-KW"/>
</dbReference>
<evidence type="ECO:0000259" key="1">
    <source>
        <dbReference type="PROSITE" id="PS51725"/>
    </source>
</evidence>
<feature type="domain" description="ABM" evidence="1">
    <location>
        <begin position="5"/>
        <end position="96"/>
    </location>
</feature>
<gene>
    <name evidence="2" type="ORF">A6E04_07985</name>
</gene>
<organism evidence="2 3">
    <name type="scientific">Aliivibrio logei</name>
    <name type="common">Vibrio logei</name>
    <dbReference type="NCBI Taxonomy" id="688"/>
    <lineage>
        <taxon>Bacteria</taxon>
        <taxon>Pseudomonadati</taxon>
        <taxon>Pseudomonadota</taxon>
        <taxon>Gammaproteobacteria</taxon>
        <taxon>Vibrionales</taxon>
        <taxon>Vibrionaceae</taxon>
        <taxon>Aliivibrio</taxon>
    </lineage>
</organism>
<dbReference type="PANTHER" id="PTHR33336:SF3">
    <property type="entry name" value="ABM DOMAIN-CONTAINING PROTEIN"/>
    <property type="match status" value="1"/>
</dbReference>
<evidence type="ECO:0000313" key="3">
    <source>
        <dbReference type="Proteomes" id="UP000093523"/>
    </source>
</evidence>
<comment type="caution">
    <text evidence="2">The sequence shown here is derived from an EMBL/GenBank/DDBJ whole genome shotgun (WGS) entry which is preliminary data.</text>
</comment>
<dbReference type="Proteomes" id="UP000093523">
    <property type="component" value="Unassembled WGS sequence"/>
</dbReference>
<dbReference type="InterPro" id="IPR007138">
    <property type="entry name" value="ABM_dom"/>
</dbReference>
<sequence>MNNVLTIVAKIDAHNDKVEFVKAELLKLIEPTLKEAGCIQYDLHQDNEDPSVFVFYEQWESRELLQDHLNSPHLIGYVKATEGMVSSFVLNEMTKL</sequence>
<proteinExistence type="predicted"/>
<dbReference type="PANTHER" id="PTHR33336">
    <property type="entry name" value="QUINOL MONOOXYGENASE YGIN-RELATED"/>
    <property type="match status" value="1"/>
</dbReference>
<protein>
    <submittedName>
        <fullName evidence="2">Antibiotic biosynthesis monooxygenase</fullName>
    </submittedName>
</protein>
<reference evidence="2 3" key="1">
    <citation type="submission" date="2016-06" db="EMBL/GenBank/DDBJ databases">
        <authorList>
            <person name="Kjaerup R.B."/>
            <person name="Dalgaard T.S."/>
            <person name="Juul-Madsen H.R."/>
        </authorList>
    </citation>
    <scope>NUCLEOTIDE SEQUENCE [LARGE SCALE GENOMIC DNA]</scope>
    <source>
        <strain evidence="2 3">1S159</strain>
    </source>
</reference>
<dbReference type="Pfam" id="PF03992">
    <property type="entry name" value="ABM"/>
    <property type="match status" value="1"/>
</dbReference>
<dbReference type="STRING" id="688.A6E04_07985"/>
<dbReference type="InterPro" id="IPR050744">
    <property type="entry name" value="AI-2_Isomerase_LsrG"/>
</dbReference>
<dbReference type="Gene3D" id="3.30.70.100">
    <property type="match status" value="1"/>
</dbReference>
<dbReference type="AlphaFoldDB" id="A0A1B9P0F0"/>
<dbReference type="SUPFAM" id="SSF54909">
    <property type="entry name" value="Dimeric alpha+beta barrel"/>
    <property type="match status" value="1"/>
</dbReference>
<evidence type="ECO:0000313" key="2">
    <source>
        <dbReference type="EMBL" id="OCH21791.1"/>
    </source>
</evidence>
<dbReference type="EMBL" id="MAJU01000008">
    <property type="protein sequence ID" value="OCH21791.1"/>
    <property type="molecule type" value="Genomic_DNA"/>
</dbReference>
<dbReference type="PROSITE" id="PS51725">
    <property type="entry name" value="ABM"/>
    <property type="match status" value="1"/>
</dbReference>
<accession>A0A1B9P0F0</accession>
<keyword evidence="2" id="KW-0503">Monooxygenase</keyword>
<dbReference type="OrthoDB" id="9812192at2"/>
<dbReference type="InterPro" id="IPR011008">
    <property type="entry name" value="Dimeric_a/b-barrel"/>
</dbReference>
<name>A0A1B9P0F0_ALILO</name>
<dbReference type="RefSeq" id="WP_017022324.1">
    <property type="nucleotide sequence ID" value="NZ_CAWMPN010000008.1"/>
</dbReference>
<keyword evidence="2" id="KW-0560">Oxidoreductase</keyword>